<sequence>MVMSSIGGVKSKPEHARVYVRKLRHPKSGKEIDKAVLLWFRAPNSFTALASVDGLRSAEPGEFAKRAFVNQKMDLTQAESLADLIDAETDAQLEQAIRDLGGLPIILCDTAGARWKSDDPVEIEGIRRAKDFSRQAHLNILLTDNPALVENDRHLLLNYGDAGPTKPDSEKTDSIVVLNKVDLFADFLQNRARNSADSSGIDFVLSCYNGYGIEELTRGIVTRLRDRFVPAVPPLVIRERQKDLIEEALSNIERCLRNKPKDAAISAEYLRRAMLALGRISGKVGAEEVLDLIFSQFCIGK</sequence>
<dbReference type="PANTHER" id="PTHR42714">
    <property type="entry name" value="TRNA MODIFICATION GTPASE GTPBP3"/>
    <property type="match status" value="1"/>
</dbReference>
<dbReference type="PANTHER" id="PTHR42714:SF2">
    <property type="entry name" value="TRNA MODIFICATION GTPASE GTPBP3, MITOCHONDRIAL"/>
    <property type="match status" value="1"/>
</dbReference>
<dbReference type="AlphaFoldDB" id="A0A1V9XMM2"/>
<reference evidence="2 3" key="1">
    <citation type="journal article" date="2017" name="Gigascience">
        <title>Draft genome of the honey bee ectoparasitic mite, Tropilaelaps mercedesae, is shaped by the parasitic life history.</title>
        <authorList>
            <person name="Dong X."/>
            <person name="Armstrong S.D."/>
            <person name="Xia D."/>
            <person name="Makepeace B.L."/>
            <person name="Darby A.C."/>
            <person name="Kadowaki T."/>
        </authorList>
    </citation>
    <scope>NUCLEOTIDE SEQUENCE [LARGE SCALE GENOMIC DNA]</scope>
    <source>
        <strain evidence="2">Wuxi-XJTLU</strain>
    </source>
</reference>
<dbReference type="SUPFAM" id="SSF103025">
    <property type="entry name" value="Folate-binding domain"/>
    <property type="match status" value="1"/>
</dbReference>
<protein>
    <submittedName>
        <fullName evidence="2">tRNA modification GTPase MnmE-like</fullName>
    </submittedName>
</protein>
<feature type="domain" description="MnmE helical" evidence="1">
    <location>
        <begin position="153"/>
        <end position="298"/>
    </location>
</feature>
<dbReference type="InterPro" id="IPR027266">
    <property type="entry name" value="TrmE/GcvT-like"/>
</dbReference>
<dbReference type="Proteomes" id="UP000192247">
    <property type="component" value="Unassembled WGS sequence"/>
</dbReference>
<evidence type="ECO:0000313" key="3">
    <source>
        <dbReference type="Proteomes" id="UP000192247"/>
    </source>
</evidence>
<dbReference type="OrthoDB" id="188276at2759"/>
<dbReference type="GO" id="GO:0005737">
    <property type="term" value="C:cytoplasm"/>
    <property type="evidence" value="ECO:0007669"/>
    <property type="project" value="TreeGrafter"/>
</dbReference>
<dbReference type="InterPro" id="IPR025867">
    <property type="entry name" value="MnmE_helical"/>
</dbReference>
<accession>A0A1V9XMM2</accession>
<dbReference type="GO" id="GO:0002098">
    <property type="term" value="P:tRNA wobble uridine modification"/>
    <property type="evidence" value="ECO:0007669"/>
    <property type="project" value="TreeGrafter"/>
</dbReference>
<dbReference type="EMBL" id="MNPL01007505">
    <property type="protein sequence ID" value="OQR74726.1"/>
    <property type="molecule type" value="Genomic_DNA"/>
</dbReference>
<name>A0A1V9XMM2_9ACAR</name>
<evidence type="ECO:0000259" key="1">
    <source>
        <dbReference type="Pfam" id="PF12631"/>
    </source>
</evidence>
<dbReference type="STRING" id="418985.A0A1V9XMM2"/>
<dbReference type="GO" id="GO:0030488">
    <property type="term" value="P:tRNA methylation"/>
    <property type="evidence" value="ECO:0007669"/>
    <property type="project" value="TreeGrafter"/>
</dbReference>
<proteinExistence type="predicted"/>
<keyword evidence="3" id="KW-1185">Reference proteome</keyword>
<organism evidence="2 3">
    <name type="scientific">Tropilaelaps mercedesae</name>
    <dbReference type="NCBI Taxonomy" id="418985"/>
    <lineage>
        <taxon>Eukaryota</taxon>
        <taxon>Metazoa</taxon>
        <taxon>Ecdysozoa</taxon>
        <taxon>Arthropoda</taxon>
        <taxon>Chelicerata</taxon>
        <taxon>Arachnida</taxon>
        <taxon>Acari</taxon>
        <taxon>Parasitiformes</taxon>
        <taxon>Mesostigmata</taxon>
        <taxon>Gamasina</taxon>
        <taxon>Dermanyssoidea</taxon>
        <taxon>Laelapidae</taxon>
        <taxon>Tropilaelaps</taxon>
    </lineage>
</organism>
<dbReference type="Pfam" id="PF12631">
    <property type="entry name" value="MnmE_helical"/>
    <property type="match status" value="1"/>
</dbReference>
<evidence type="ECO:0000313" key="2">
    <source>
        <dbReference type="EMBL" id="OQR74726.1"/>
    </source>
</evidence>
<gene>
    <name evidence="2" type="ORF">BIW11_00909</name>
</gene>
<dbReference type="Gene3D" id="1.20.120.430">
    <property type="entry name" value="tRNA modification GTPase MnmE domain 2"/>
    <property type="match status" value="2"/>
</dbReference>
<dbReference type="SUPFAM" id="SSF116878">
    <property type="entry name" value="TrmE connector domain"/>
    <property type="match status" value="1"/>
</dbReference>
<dbReference type="InterPro" id="IPR027368">
    <property type="entry name" value="MnmE_dom2"/>
</dbReference>
<comment type="caution">
    <text evidence="2">The sequence shown here is derived from an EMBL/GenBank/DDBJ whole genome shotgun (WGS) entry which is preliminary data.</text>
</comment>
<dbReference type="FunCoup" id="A0A1V9XMM2">
    <property type="interactions" value="1172"/>
</dbReference>
<dbReference type="Gene3D" id="3.30.1360.120">
    <property type="entry name" value="Probable tRNA modification gtpase trme, domain 1"/>
    <property type="match status" value="1"/>
</dbReference>
<dbReference type="InParanoid" id="A0A1V9XMM2"/>